<dbReference type="RefSeq" id="WP_157298851.1">
    <property type="nucleotide sequence ID" value="NZ_BAAAZB010000005.1"/>
</dbReference>
<dbReference type="PANTHER" id="PTHR46797:SF1">
    <property type="entry name" value="METHYLPHOSPHONATE SYNTHASE"/>
    <property type="match status" value="1"/>
</dbReference>
<name>A0A6N8J4Q1_9BACT</name>
<dbReference type="GO" id="GO:0005829">
    <property type="term" value="C:cytosol"/>
    <property type="evidence" value="ECO:0007669"/>
    <property type="project" value="TreeGrafter"/>
</dbReference>
<dbReference type="SMART" id="SM00530">
    <property type="entry name" value="HTH_XRE"/>
    <property type="match status" value="1"/>
</dbReference>
<organism evidence="3 4">
    <name type="scientific">Chitinophaga oryziterrae</name>
    <dbReference type="NCBI Taxonomy" id="1031224"/>
    <lineage>
        <taxon>Bacteria</taxon>
        <taxon>Pseudomonadati</taxon>
        <taxon>Bacteroidota</taxon>
        <taxon>Chitinophagia</taxon>
        <taxon>Chitinophagales</taxon>
        <taxon>Chitinophagaceae</taxon>
        <taxon>Chitinophaga</taxon>
    </lineage>
</organism>
<dbReference type="Pfam" id="PF12844">
    <property type="entry name" value="HTH_19"/>
    <property type="match status" value="1"/>
</dbReference>
<dbReference type="Gene3D" id="1.10.260.40">
    <property type="entry name" value="lambda repressor-like DNA-binding domains"/>
    <property type="match status" value="1"/>
</dbReference>
<dbReference type="EMBL" id="WRXO01000001">
    <property type="protein sequence ID" value="MVT40225.1"/>
    <property type="molecule type" value="Genomic_DNA"/>
</dbReference>
<evidence type="ECO:0000256" key="1">
    <source>
        <dbReference type="ARBA" id="ARBA00023125"/>
    </source>
</evidence>
<dbReference type="InterPro" id="IPR050807">
    <property type="entry name" value="TransReg_Diox_bact_type"/>
</dbReference>
<feature type="domain" description="HTH cro/C1-type" evidence="2">
    <location>
        <begin position="7"/>
        <end position="62"/>
    </location>
</feature>
<dbReference type="InterPro" id="IPR010982">
    <property type="entry name" value="Lambda_DNA-bd_dom_sf"/>
</dbReference>
<proteinExistence type="predicted"/>
<dbReference type="OrthoDB" id="9809730at2"/>
<dbReference type="Proteomes" id="UP000468388">
    <property type="component" value="Unassembled WGS sequence"/>
</dbReference>
<dbReference type="GO" id="GO:0003700">
    <property type="term" value="F:DNA-binding transcription factor activity"/>
    <property type="evidence" value="ECO:0007669"/>
    <property type="project" value="TreeGrafter"/>
</dbReference>
<dbReference type="CDD" id="cd00093">
    <property type="entry name" value="HTH_XRE"/>
    <property type="match status" value="1"/>
</dbReference>
<dbReference type="InterPro" id="IPR001387">
    <property type="entry name" value="Cro/C1-type_HTH"/>
</dbReference>
<keyword evidence="1" id="KW-0238">DNA-binding</keyword>
<comment type="caution">
    <text evidence="3">The sequence shown here is derived from an EMBL/GenBank/DDBJ whole genome shotgun (WGS) entry which is preliminary data.</text>
</comment>
<dbReference type="GO" id="GO:0003677">
    <property type="term" value="F:DNA binding"/>
    <property type="evidence" value="ECO:0007669"/>
    <property type="project" value="UniProtKB-KW"/>
</dbReference>
<evidence type="ECO:0000313" key="3">
    <source>
        <dbReference type="EMBL" id="MVT40225.1"/>
    </source>
</evidence>
<evidence type="ECO:0000313" key="4">
    <source>
        <dbReference type="Proteomes" id="UP000468388"/>
    </source>
</evidence>
<dbReference type="SUPFAM" id="SSF47413">
    <property type="entry name" value="lambda repressor-like DNA-binding domains"/>
    <property type="match status" value="1"/>
</dbReference>
<gene>
    <name evidence="3" type="ORF">GO495_06505</name>
</gene>
<accession>A0A6N8J4Q1</accession>
<reference evidence="3 4" key="1">
    <citation type="submission" date="2019-12" db="EMBL/GenBank/DDBJ databases">
        <title>The draft genomic sequence of strain Chitinophaga oryziterrae JCM 16595.</title>
        <authorList>
            <person name="Zhang X."/>
        </authorList>
    </citation>
    <scope>NUCLEOTIDE SEQUENCE [LARGE SCALE GENOMIC DNA]</scope>
    <source>
        <strain evidence="3 4">JCM 16595</strain>
    </source>
</reference>
<dbReference type="PROSITE" id="PS50943">
    <property type="entry name" value="HTH_CROC1"/>
    <property type="match status" value="1"/>
</dbReference>
<sequence length="117" mass="13085">MSLGTKLKDAREHLQLTLRQVEEASGISNAYLSQLENGKILKPSANILYKLSTLYKVNLNSLLAAAGIITTSDKSAELSREDEVLNNIAFYAENLSSDEKSQVLEYIKFLRHKKKKA</sequence>
<dbReference type="PANTHER" id="PTHR46797">
    <property type="entry name" value="HTH-TYPE TRANSCRIPTIONAL REGULATOR"/>
    <property type="match status" value="1"/>
</dbReference>
<keyword evidence="4" id="KW-1185">Reference proteome</keyword>
<dbReference type="AlphaFoldDB" id="A0A6N8J4Q1"/>
<evidence type="ECO:0000259" key="2">
    <source>
        <dbReference type="PROSITE" id="PS50943"/>
    </source>
</evidence>
<protein>
    <submittedName>
        <fullName evidence="3">Helix-turn-helix domain-containing protein</fullName>
    </submittedName>
</protein>